<dbReference type="EMBL" id="WQRF01000001">
    <property type="protein sequence ID" value="MVS97899.1"/>
    <property type="molecule type" value="Genomic_DNA"/>
</dbReference>
<keyword evidence="3" id="KW-1185">Reference proteome</keyword>
<organism evidence="2 3">
    <name type="scientific">Devosia marina</name>
    <dbReference type="NCBI Taxonomy" id="2683198"/>
    <lineage>
        <taxon>Bacteria</taxon>
        <taxon>Pseudomonadati</taxon>
        <taxon>Pseudomonadota</taxon>
        <taxon>Alphaproteobacteria</taxon>
        <taxon>Hyphomicrobiales</taxon>
        <taxon>Devosiaceae</taxon>
        <taxon>Devosia</taxon>
    </lineage>
</organism>
<accession>A0A7X3FNK3</accession>
<proteinExistence type="predicted"/>
<evidence type="ECO:0000256" key="1">
    <source>
        <dbReference type="SAM" id="MobiDB-lite"/>
    </source>
</evidence>
<reference evidence="2 3" key="1">
    <citation type="submission" date="2019-12" db="EMBL/GenBank/DDBJ databases">
        <title>Devosia maris sp. nov., isolated from the deep seawater.</title>
        <authorList>
            <person name="Liu Y."/>
        </authorList>
    </citation>
    <scope>NUCLEOTIDE SEQUENCE [LARGE SCALE GENOMIC DNA]</scope>
    <source>
        <strain evidence="2 3">L53-10-65</strain>
    </source>
</reference>
<feature type="region of interest" description="Disordered" evidence="1">
    <location>
        <begin position="65"/>
        <end position="88"/>
    </location>
</feature>
<gene>
    <name evidence="2" type="ORF">GO014_02485</name>
</gene>
<comment type="caution">
    <text evidence="2">The sequence shown here is derived from an EMBL/GenBank/DDBJ whole genome shotgun (WGS) entry which is preliminary data.</text>
</comment>
<sequence length="88" mass="9808">MSDIVDWPSRKYLTVPVMAQVLDRSPATIYSAAKEGLIKLYSFRGRTVAKTEDFQRFADAQLEDWTPSPKTKNATAARSGRANAAWEG</sequence>
<protein>
    <recommendedName>
        <fullName evidence="4">Helix-turn-helix domain-containing protein</fullName>
    </recommendedName>
</protein>
<dbReference type="AlphaFoldDB" id="A0A7X3FNK3"/>
<feature type="compositionally biased region" description="Low complexity" evidence="1">
    <location>
        <begin position="73"/>
        <end position="88"/>
    </location>
</feature>
<name>A0A7X3FNK3_9HYPH</name>
<dbReference type="Proteomes" id="UP000438106">
    <property type="component" value="Unassembled WGS sequence"/>
</dbReference>
<evidence type="ECO:0000313" key="2">
    <source>
        <dbReference type="EMBL" id="MVS97899.1"/>
    </source>
</evidence>
<evidence type="ECO:0000313" key="3">
    <source>
        <dbReference type="Proteomes" id="UP000438106"/>
    </source>
</evidence>
<evidence type="ECO:0008006" key="4">
    <source>
        <dbReference type="Google" id="ProtNLM"/>
    </source>
</evidence>
<dbReference type="RefSeq" id="WP_157288991.1">
    <property type="nucleotide sequence ID" value="NZ_WQRF01000001.1"/>
</dbReference>